<dbReference type="Pfam" id="PF13432">
    <property type="entry name" value="TPR_16"/>
    <property type="match status" value="1"/>
</dbReference>
<keyword evidence="1" id="KW-0677">Repeat</keyword>
<sequence>MTAHEWRTGTTPAAEQQREPAESAGAAGAAGANGATGSADRAAFVVDCHRGLRGPYTGLGSLLREVVPLAIKAQPGITDRHVTEILSVAPELRPAIGVGPETLTSLAAPEERTRIYPANRTRRLAHGAVELLAEYAAVAGGGPLRLVFERVEHADYTDQEFLAILLRRARPDRIRVTVATGGGGGLVDELAAALGRYARRTPPAAGTDAGGTDAAGTDAGGRTQEELLHAFVAADGTSQDPAETAAYEQADPALRATLHDRRAAELLARDELTLGLGAIPYHLERGSDPAGAGADALYEAARHCGAMGFYHSVIDFGTRGRDLTDPETQMERFWHLSTRASSAMVVLGQTVEAEPTYIDLRARYDLPELQLSTGYALAMLYTRFHPAELRDHHLARAYINNSIAIASLLTDPEQRAFHSVFQKNGLALIEMRTGRIERALRLVSDGIAYLDRELPGEKHRLHRSVLVHNRGKVYLAMGRLEEALADLSKVIELDPNYADYYFDRADVRRRLGDLAGAVADCDTAISLSPPFYELHYNRGDIKAEAGDVEGALADFGYVVELEPDQLDARVNLVGLLMEGGDPAAAEPHVEEGLVLHPGDPRLLHLRGELALERGDMGAARQDFDAALRADPGLVPALASRAALAHEAGDHGAALADLTAALEADPDNGDLLYNRGYVHEAAGRWAEAVEDYTRALELAGDDDRDELLNRRAVARSALMGTAGAQ</sequence>
<dbReference type="EMBL" id="JAATEJ010000009">
    <property type="protein sequence ID" value="NJP44516.1"/>
    <property type="molecule type" value="Genomic_DNA"/>
</dbReference>
<dbReference type="Gene3D" id="1.25.40.10">
    <property type="entry name" value="Tetratricopeptide repeat domain"/>
    <property type="match status" value="4"/>
</dbReference>
<dbReference type="RefSeq" id="WP_167983382.1">
    <property type="nucleotide sequence ID" value="NZ_JAATEJ010000009.1"/>
</dbReference>
<keyword evidence="2 3" id="KW-0802">TPR repeat</keyword>
<accession>A0ABX0ZPD2</accession>
<dbReference type="InterPro" id="IPR050498">
    <property type="entry name" value="Ycf3"/>
</dbReference>
<dbReference type="PANTHER" id="PTHR44858:SF1">
    <property type="entry name" value="UDP-N-ACETYLGLUCOSAMINE--PEPTIDE N-ACETYLGLUCOSAMINYLTRANSFERASE SPINDLY-RELATED"/>
    <property type="match status" value="1"/>
</dbReference>
<evidence type="ECO:0000313" key="6">
    <source>
        <dbReference type="Proteomes" id="UP000734511"/>
    </source>
</evidence>
<feature type="repeat" description="TPR" evidence="3">
    <location>
        <begin position="532"/>
        <end position="565"/>
    </location>
</feature>
<dbReference type="Proteomes" id="UP000734511">
    <property type="component" value="Unassembled WGS sequence"/>
</dbReference>
<dbReference type="Pfam" id="PF14559">
    <property type="entry name" value="TPR_19"/>
    <property type="match status" value="1"/>
</dbReference>
<feature type="repeat" description="TPR" evidence="3">
    <location>
        <begin position="600"/>
        <end position="633"/>
    </location>
</feature>
<dbReference type="SMART" id="SM00028">
    <property type="entry name" value="TPR"/>
    <property type="match status" value="6"/>
</dbReference>
<comment type="caution">
    <text evidence="5">The sequence shown here is derived from an EMBL/GenBank/DDBJ whole genome shotgun (WGS) entry which is preliminary data.</text>
</comment>
<feature type="region of interest" description="Disordered" evidence="4">
    <location>
        <begin position="1"/>
        <end position="35"/>
    </location>
</feature>
<proteinExistence type="predicted"/>
<dbReference type="InterPro" id="IPR011990">
    <property type="entry name" value="TPR-like_helical_dom_sf"/>
</dbReference>
<dbReference type="PROSITE" id="PS50005">
    <property type="entry name" value="TPR"/>
    <property type="match status" value="4"/>
</dbReference>
<evidence type="ECO:0000256" key="2">
    <source>
        <dbReference type="ARBA" id="ARBA00022803"/>
    </source>
</evidence>
<gene>
    <name evidence="5" type="ORF">HCN08_14085</name>
</gene>
<dbReference type="InterPro" id="IPR019734">
    <property type="entry name" value="TPR_rpt"/>
</dbReference>
<evidence type="ECO:0000256" key="1">
    <source>
        <dbReference type="ARBA" id="ARBA00022737"/>
    </source>
</evidence>
<dbReference type="Pfam" id="PF13414">
    <property type="entry name" value="TPR_11"/>
    <property type="match status" value="1"/>
</dbReference>
<evidence type="ECO:0000313" key="5">
    <source>
        <dbReference type="EMBL" id="NJP44516.1"/>
    </source>
</evidence>
<evidence type="ECO:0000256" key="4">
    <source>
        <dbReference type="SAM" id="MobiDB-lite"/>
    </source>
</evidence>
<reference evidence="5 6" key="1">
    <citation type="submission" date="2020-03" db="EMBL/GenBank/DDBJ databases">
        <title>WGS of actinomycetes isolated from Thailand.</title>
        <authorList>
            <person name="Thawai C."/>
        </authorList>
    </citation>
    <scope>NUCLEOTIDE SEQUENCE [LARGE SCALE GENOMIC DNA]</scope>
    <source>
        <strain evidence="5 6">PRB2-1</strain>
    </source>
</reference>
<keyword evidence="6" id="KW-1185">Reference proteome</keyword>
<feature type="repeat" description="TPR" evidence="3">
    <location>
        <begin position="464"/>
        <end position="497"/>
    </location>
</feature>
<feature type="compositionally biased region" description="Low complexity" evidence="4">
    <location>
        <begin position="22"/>
        <end position="35"/>
    </location>
</feature>
<dbReference type="PROSITE" id="PS50293">
    <property type="entry name" value="TPR_REGION"/>
    <property type="match status" value="1"/>
</dbReference>
<name>A0ABX0ZPD2_9ACTN</name>
<dbReference type="PANTHER" id="PTHR44858">
    <property type="entry name" value="TETRATRICOPEPTIDE REPEAT PROTEIN 6"/>
    <property type="match status" value="1"/>
</dbReference>
<dbReference type="SUPFAM" id="SSF48452">
    <property type="entry name" value="TPR-like"/>
    <property type="match status" value="1"/>
</dbReference>
<organism evidence="5 6">
    <name type="scientific">Actinacidiphila epipremni</name>
    <dbReference type="NCBI Taxonomy" id="2053013"/>
    <lineage>
        <taxon>Bacteria</taxon>
        <taxon>Bacillati</taxon>
        <taxon>Actinomycetota</taxon>
        <taxon>Actinomycetes</taxon>
        <taxon>Kitasatosporales</taxon>
        <taxon>Streptomycetaceae</taxon>
        <taxon>Actinacidiphila</taxon>
    </lineage>
</organism>
<feature type="repeat" description="TPR" evidence="3">
    <location>
        <begin position="668"/>
        <end position="701"/>
    </location>
</feature>
<protein>
    <submittedName>
        <fullName evidence="5">Tetratricopeptide repeat protein</fullName>
    </submittedName>
</protein>
<evidence type="ECO:0000256" key="3">
    <source>
        <dbReference type="PROSITE-ProRule" id="PRU00339"/>
    </source>
</evidence>